<sequence>MKKKLLFAGVAFMALSTMQAQDGIGIGKSIIPDGTAVLDVGSDTKGVLIPRVFLTGEKDITTIKGGIYPESLLVYHKAKLPTDVLKSGFYFWDGTLWRALMSKSSEHLSETLTKLSVKQEAGETVLVYKAEDGKDTEIEISKELQSSTNFETWIKDLVTSAATKVKVEEGTGIKVDEAPPVNGQITYTVNADPSGITLGGDVSGKADSTSVDKIKGVEVAKANPATDKDLALVYDGTKWTPGKPKVDGNNITDKKELKVLDGISITNGTASVLNDVTIGIGDNSVMPIKISAEDKANQVLVTSDDGTKAEWVPQSNIKPAGTKLSGDASIEVTDGDLALVNAASIKVKALGIEEGHIANNAVSKEKIKGEGNDKVLTTNATGGVEWALKSDIKPAGTKLSGDASIEVTDGDLALVNAASIKVKALGIEEGHIANNAVSKEKIKGEGNDKVLTTNATGGVEWALKSDIKPAGTKLSGDASIEVTDGDLALVNAASIKVKALGIEEGHIANNAVSKEKIKGEGNDKVLTTNATGGVEWALKSDIKPAGTKLSGDASIEVTDGDLALVNAASIKVKALGIEEGHIANNAVSKEKIKGEGNDKVLTTNATGGVEWALKSDIKPAGTKLSGDASIEVTDGDLALVNAASIKVKALGIEEGHIANNAVSKEKIKGEGNDKVLTTNATGGVEWALKSDIKPTKADLTTDGIIVVGDATTGTQLATGALLEGVNLSIKKESIDNDKIAPSTLTIDKLATVPEKKNMHLVTDINGKPQWETLKGSDIKITTKPIATNETVEGQRVYTVRIINGEVETPPGTSLTYNSEIKAIPLSNIDYLLTAHIYDSSNKLLINGVTDVTNSKNTSVKFRFGSGNFYNTLPVAKNYIVVLKYVSTEIVTP</sequence>
<gene>
    <name evidence="2" type="ORF">AS202_15785</name>
</gene>
<evidence type="ECO:0000313" key="2">
    <source>
        <dbReference type="EMBL" id="ALU27513.1"/>
    </source>
</evidence>
<organism evidence="2 3">
    <name type="scientific">Myroides odoratimimus</name>
    <dbReference type="NCBI Taxonomy" id="76832"/>
    <lineage>
        <taxon>Bacteria</taxon>
        <taxon>Pseudomonadati</taxon>
        <taxon>Bacteroidota</taxon>
        <taxon>Flavobacteriia</taxon>
        <taxon>Flavobacteriales</taxon>
        <taxon>Flavobacteriaceae</taxon>
        <taxon>Myroides</taxon>
    </lineage>
</organism>
<evidence type="ECO:0000313" key="3">
    <source>
        <dbReference type="Proteomes" id="UP000069030"/>
    </source>
</evidence>
<dbReference type="KEGG" id="mod:AS202_15785"/>
<feature type="signal peptide" evidence="1">
    <location>
        <begin position="1"/>
        <end position="20"/>
    </location>
</feature>
<dbReference type="Proteomes" id="UP000069030">
    <property type="component" value="Chromosome"/>
</dbReference>
<dbReference type="EMBL" id="CP013690">
    <property type="protein sequence ID" value="ALU27513.1"/>
    <property type="molecule type" value="Genomic_DNA"/>
</dbReference>
<proteinExistence type="predicted"/>
<name>A0AAI8C6E1_9FLAO</name>
<feature type="chain" id="PRO_5042541987" evidence="1">
    <location>
        <begin position="21"/>
        <end position="892"/>
    </location>
</feature>
<keyword evidence="1" id="KW-0732">Signal</keyword>
<protein>
    <submittedName>
        <fullName evidence="2">Uncharacterized protein</fullName>
    </submittedName>
</protein>
<accession>A0AAI8C6E1</accession>
<reference evidence="2 3" key="1">
    <citation type="journal article" date="2016" name="J. Zhejiang Univ. Sci. B">
        <title>Antibiotic resistance mechanisms of Myroides sp.</title>
        <authorList>
            <person name="Hu S."/>
            <person name="Yuan S."/>
            <person name="Qu H."/>
            <person name="Jiang T."/>
            <person name="Zhou Y."/>
            <person name="Wang M."/>
            <person name="Ming D."/>
        </authorList>
    </citation>
    <scope>NUCLEOTIDE SEQUENCE [LARGE SCALE GENOMIC DNA]</scope>
    <source>
        <strain evidence="2 3">PR63039</strain>
    </source>
</reference>
<dbReference type="AlphaFoldDB" id="A0AAI8C6E1"/>
<dbReference type="RefSeq" id="WP_058699668.1">
    <property type="nucleotide sequence ID" value="NZ_CP013690.1"/>
</dbReference>
<evidence type="ECO:0000256" key="1">
    <source>
        <dbReference type="SAM" id="SignalP"/>
    </source>
</evidence>